<feature type="compositionally biased region" description="Low complexity" evidence="1">
    <location>
        <begin position="138"/>
        <end position="153"/>
    </location>
</feature>
<reference evidence="2 3" key="1">
    <citation type="submission" date="2024-10" db="EMBL/GenBank/DDBJ databases">
        <title>Updated reference genomes for cyclostephanoid diatoms.</title>
        <authorList>
            <person name="Roberts W.R."/>
            <person name="Alverson A.J."/>
        </authorList>
    </citation>
    <scope>NUCLEOTIDE SEQUENCE [LARGE SCALE GENOMIC DNA]</scope>
    <source>
        <strain evidence="2 3">AJA276-08</strain>
    </source>
</reference>
<dbReference type="AlphaFoldDB" id="A0ABD3PCN5"/>
<evidence type="ECO:0008006" key="4">
    <source>
        <dbReference type="Google" id="ProtNLM"/>
    </source>
</evidence>
<comment type="caution">
    <text evidence="2">The sequence shown here is derived from an EMBL/GenBank/DDBJ whole genome shotgun (WGS) entry which is preliminary data.</text>
</comment>
<sequence>MILTIASTSSMSASAVVHAPDDDDDDAAAAPSVVAPVPYPAKFRLSDAVDRYAVGSRALLVESMMMAGFDESETREHDESYLDFATRAIGAEMGRIGRIRDELLARRREAEEGTGTGTGDGDGTCSVEEDGDGRCVEKSATSSTTTTKTTTKTKTGEDEFERFLPTDLRAGQVDLLRWETDGTIVQEYGARVGLPPQLVPTLIEYARDMGLLDIMTNMLYEDPLPPDGARWFTFQSPYQKRTEEGVGQIRNFTWNVERPAKKWKSDMHWFNTADELSHEDALRALARGGFDDVLRGIGERFGLDELHVDSFGFVAVTECERGFMHTDWDDVDGRAFNFLVGIASPDGAGPELVVANGDGRRGETYYGGNAGDGTMHGTRECDHRPSRGVRITASIYLADVTRDNLSTLAGDTTSIFPPMAEVGEEWIWSQRGRHWRKGGDGGPGLAGDVGRAPFPFNDKAAGCTLDDCANEGNRPRNACLKTCRVFMDDESEYMPGKGRLEVMGY</sequence>
<feature type="region of interest" description="Disordered" evidence="1">
    <location>
        <begin position="109"/>
        <end position="156"/>
    </location>
</feature>
<name>A0ABD3PCN5_9STRA</name>
<protein>
    <recommendedName>
        <fullName evidence="4">Fe2OG dioxygenase domain-containing protein</fullName>
    </recommendedName>
</protein>
<gene>
    <name evidence="2" type="ORF">ACHAW5_000151</name>
</gene>
<proteinExistence type="predicted"/>
<keyword evidence="3" id="KW-1185">Reference proteome</keyword>
<organism evidence="2 3">
    <name type="scientific">Stephanodiscus triporus</name>
    <dbReference type="NCBI Taxonomy" id="2934178"/>
    <lineage>
        <taxon>Eukaryota</taxon>
        <taxon>Sar</taxon>
        <taxon>Stramenopiles</taxon>
        <taxon>Ochrophyta</taxon>
        <taxon>Bacillariophyta</taxon>
        <taxon>Coscinodiscophyceae</taxon>
        <taxon>Thalassiosirophycidae</taxon>
        <taxon>Stephanodiscales</taxon>
        <taxon>Stephanodiscaceae</taxon>
        <taxon>Stephanodiscus</taxon>
    </lineage>
</organism>
<evidence type="ECO:0000313" key="3">
    <source>
        <dbReference type="Proteomes" id="UP001530315"/>
    </source>
</evidence>
<evidence type="ECO:0000256" key="1">
    <source>
        <dbReference type="SAM" id="MobiDB-lite"/>
    </source>
</evidence>
<dbReference type="Proteomes" id="UP001530315">
    <property type="component" value="Unassembled WGS sequence"/>
</dbReference>
<dbReference type="EMBL" id="JALLAZ020000868">
    <property type="protein sequence ID" value="KAL3785843.1"/>
    <property type="molecule type" value="Genomic_DNA"/>
</dbReference>
<evidence type="ECO:0000313" key="2">
    <source>
        <dbReference type="EMBL" id="KAL3785843.1"/>
    </source>
</evidence>
<accession>A0ABD3PCN5</accession>